<dbReference type="KEGG" id="more:E1B28_011610"/>
<evidence type="ECO:0000256" key="1">
    <source>
        <dbReference type="ARBA" id="ARBA00005466"/>
    </source>
</evidence>
<sequence length="536" mass="57918">MLLSVPSSSAMVSRTLLFLLASSLYLGVLGQEPDTKGADGSACCNALRAELPPSVGVFARGTPEYDSRHQTYYSLQQQELFPNCTVKPNSAQDVSLVLKIAKAHQCVFAVASGGHMSWKGSSNIDGGFVIDMRALNQIDISVKDQTVKLGPGSQWTTVYAAMAPFNVTTTGARINSVGVGGFLLGGGIAFASVTKGFAADNVFNYEIVLADGSITTASKTKNADLFWALKLGSTNYGIVTRYDMTTSPSAVIWGAVSAYPITNQSVSELLSDFQTYGHDTKNTKNFKSVAFAQSGGVGSLSTVQANLDGIPQPPGTSVAPSVHAELVGTTHDVIDQVIAGALAATARAHWFTFTTKIDQQFFKDLYAQANQIFTPLNNRAGLSWFISFQALQKSYIAKTAGTPIFNTLNQSNDDLVINLILVTWTDPADELVMRKATDSLGTWSETEARKRGLLNDFVYLNYANEEQHIYDRSVTPDDLDKMRAVQKKYDPSGTFVNLWRGGYKVPKAGYHGAETTTGVEEENQRLATRHGKSDEL</sequence>
<dbReference type="SUPFAM" id="SSF56176">
    <property type="entry name" value="FAD-binding/transporter-associated domain-like"/>
    <property type="match status" value="1"/>
</dbReference>
<dbReference type="PANTHER" id="PTHR42973:SF53">
    <property type="entry name" value="FAD-BINDING PCMH-TYPE DOMAIN-CONTAINING PROTEIN-RELATED"/>
    <property type="match status" value="1"/>
</dbReference>
<dbReference type="Gene3D" id="3.30.465.10">
    <property type="match status" value="1"/>
</dbReference>
<evidence type="ECO:0000313" key="9">
    <source>
        <dbReference type="Proteomes" id="UP001049176"/>
    </source>
</evidence>
<dbReference type="InterPro" id="IPR016166">
    <property type="entry name" value="FAD-bd_PCMH"/>
</dbReference>
<evidence type="ECO:0000256" key="3">
    <source>
        <dbReference type="ARBA" id="ARBA00022827"/>
    </source>
</evidence>
<dbReference type="RefSeq" id="XP_043006458.1">
    <property type="nucleotide sequence ID" value="XM_043156670.1"/>
</dbReference>
<dbReference type="GO" id="GO:0016491">
    <property type="term" value="F:oxidoreductase activity"/>
    <property type="evidence" value="ECO:0007669"/>
    <property type="project" value="UniProtKB-KW"/>
</dbReference>
<evidence type="ECO:0000256" key="4">
    <source>
        <dbReference type="ARBA" id="ARBA00023002"/>
    </source>
</evidence>
<evidence type="ECO:0000259" key="7">
    <source>
        <dbReference type="PROSITE" id="PS51387"/>
    </source>
</evidence>
<evidence type="ECO:0000256" key="5">
    <source>
        <dbReference type="SAM" id="MobiDB-lite"/>
    </source>
</evidence>
<dbReference type="InterPro" id="IPR016169">
    <property type="entry name" value="FAD-bd_PCMH_sub2"/>
</dbReference>
<feature type="chain" id="PRO_5040431271" description="FAD-binding PCMH-type domain-containing protein" evidence="6">
    <location>
        <begin position="31"/>
        <end position="536"/>
    </location>
</feature>
<evidence type="ECO:0000256" key="6">
    <source>
        <dbReference type="SAM" id="SignalP"/>
    </source>
</evidence>
<dbReference type="GeneID" id="66080685"/>
<comment type="caution">
    <text evidence="8">The sequence shown here is derived from an EMBL/GenBank/DDBJ whole genome shotgun (WGS) entry which is preliminary data.</text>
</comment>
<feature type="signal peptide" evidence="6">
    <location>
        <begin position="1"/>
        <end position="30"/>
    </location>
</feature>
<evidence type="ECO:0000313" key="8">
    <source>
        <dbReference type="EMBL" id="KAG7089988.1"/>
    </source>
</evidence>
<dbReference type="PROSITE" id="PS51387">
    <property type="entry name" value="FAD_PCMH"/>
    <property type="match status" value="1"/>
</dbReference>
<dbReference type="InterPro" id="IPR050416">
    <property type="entry name" value="FAD-linked_Oxidoreductase"/>
</dbReference>
<dbReference type="PANTHER" id="PTHR42973">
    <property type="entry name" value="BINDING OXIDOREDUCTASE, PUTATIVE (AFU_ORTHOLOGUE AFUA_1G17690)-RELATED"/>
    <property type="match status" value="1"/>
</dbReference>
<proteinExistence type="inferred from homology"/>
<dbReference type="Proteomes" id="UP001049176">
    <property type="component" value="Chromosome 7"/>
</dbReference>
<keyword evidence="9" id="KW-1185">Reference proteome</keyword>
<dbReference type="InterPro" id="IPR036318">
    <property type="entry name" value="FAD-bd_PCMH-like_sf"/>
</dbReference>
<dbReference type="Pfam" id="PF01565">
    <property type="entry name" value="FAD_binding_4"/>
    <property type="match status" value="1"/>
</dbReference>
<keyword evidence="3" id="KW-0274">FAD</keyword>
<comment type="similarity">
    <text evidence="1">Belongs to the oxygen-dependent FAD-linked oxidoreductase family.</text>
</comment>
<reference evidence="8" key="1">
    <citation type="journal article" date="2021" name="Genome Biol. Evol.">
        <title>The assembled and annotated genome of the fairy-ring fungus Marasmius oreades.</title>
        <authorList>
            <person name="Hiltunen M."/>
            <person name="Ament-Velasquez S.L."/>
            <person name="Johannesson H."/>
        </authorList>
    </citation>
    <scope>NUCLEOTIDE SEQUENCE</scope>
    <source>
        <strain evidence="8">03SP1</strain>
    </source>
</reference>
<dbReference type="InterPro" id="IPR006094">
    <property type="entry name" value="Oxid_FAD_bind_N"/>
</dbReference>
<dbReference type="EMBL" id="CM032187">
    <property type="protein sequence ID" value="KAG7089988.1"/>
    <property type="molecule type" value="Genomic_DNA"/>
</dbReference>
<keyword evidence="6" id="KW-0732">Signal</keyword>
<name>A0A9P7UQ51_9AGAR</name>
<accession>A0A9P7UQ51</accession>
<gene>
    <name evidence="8" type="ORF">E1B28_011610</name>
</gene>
<feature type="domain" description="FAD-binding PCMH-type" evidence="7">
    <location>
        <begin position="78"/>
        <end position="249"/>
    </location>
</feature>
<protein>
    <recommendedName>
        <fullName evidence="7">FAD-binding PCMH-type domain-containing protein</fullName>
    </recommendedName>
</protein>
<organism evidence="8 9">
    <name type="scientific">Marasmius oreades</name>
    <name type="common">fairy-ring Marasmius</name>
    <dbReference type="NCBI Taxonomy" id="181124"/>
    <lineage>
        <taxon>Eukaryota</taxon>
        <taxon>Fungi</taxon>
        <taxon>Dikarya</taxon>
        <taxon>Basidiomycota</taxon>
        <taxon>Agaricomycotina</taxon>
        <taxon>Agaricomycetes</taxon>
        <taxon>Agaricomycetidae</taxon>
        <taxon>Agaricales</taxon>
        <taxon>Marasmiineae</taxon>
        <taxon>Marasmiaceae</taxon>
        <taxon>Marasmius</taxon>
    </lineage>
</organism>
<dbReference type="AlphaFoldDB" id="A0A9P7UQ51"/>
<dbReference type="GO" id="GO:0071949">
    <property type="term" value="F:FAD binding"/>
    <property type="evidence" value="ECO:0007669"/>
    <property type="project" value="InterPro"/>
</dbReference>
<keyword evidence="2" id="KW-0285">Flavoprotein</keyword>
<keyword evidence="4" id="KW-0560">Oxidoreductase</keyword>
<dbReference type="OrthoDB" id="2151789at2759"/>
<evidence type="ECO:0000256" key="2">
    <source>
        <dbReference type="ARBA" id="ARBA00022630"/>
    </source>
</evidence>
<feature type="region of interest" description="Disordered" evidence="5">
    <location>
        <begin position="514"/>
        <end position="536"/>
    </location>
</feature>